<proteinExistence type="predicted"/>
<dbReference type="Gene3D" id="1.20.120.960">
    <property type="entry name" value="Histidine kinase NarX, sensor domain"/>
    <property type="match status" value="1"/>
</dbReference>
<evidence type="ECO:0000313" key="7">
    <source>
        <dbReference type="Proteomes" id="UP001171945"/>
    </source>
</evidence>
<dbReference type="Proteomes" id="UP001171945">
    <property type="component" value="Unassembled WGS sequence"/>
</dbReference>
<evidence type="ECO:0000259" key="5">
    <source>
        <dbReference type="Pfam" id="PF13675"/>
    </source>
</evidence>
<feature type="non-terminal residue" evidence="6">
    <location>
        <position position="1"/>
    </location>
</feature>
<evidence type="ECO:0000313" key="6">
    <source>
        <dbReference type="EMBL" id="MDM8563629.1"/>
    </source>
</evidence>
<reference evidence="6" key="1">
    <citation type="submission" date="2023-06" db="EMBL/GenBank/DDBJ databases">
        <title>Uncultivated large filamentous bacteria from sulfidic sediments reveal new species and different genomic features in energy metabolism and defense.</title>
        <authorList>
            <person name="Fonseca A."/>
        </authorList>
    </citation>
    <scope>NUCLEOTIDE SEQUENCE</scope>
    <source>
        <strain evidence="6">HSG4</strain>
    </source>
</reference>
<accession>A0ABT7VVM3</accession>
<dbReference type="EMBL" id="JAUCGM010000761">
    <property type="protein sequence ID" value="MDM8563629.1"/>
    <property type="molecule type" value="Genomic_DNA"/>
</dbReference>
<keyword evidence="7" id="KW-1185">Reference proteome</keyword>
<evidence type="ECO:0000256" key="1">
    <source>
        <dbReference type="ARBA" id="ARBA00004141"/>
    </source>
</evidence>
<keyword evidence="4" id="KW-0472">Membrane</keyword>
<evidence type="ECO:0000256" key="4">
    <source>
        <dbReference type="ARBA" id="ARBA00023136"/>
    </source>
</evidence>
<dbReference type="Pfam" id="PF13675">
    <property type="entry name" value="PilJ"/>
    <property type="match status" value="2"/>
</dbReference>
<protein>
    <submittedName>
        <fullName evidence="6">Type IV pili methyl-accepting chemotaxis transducer N-terminal domain-containing protein</fullName>
    </submittedName>
</protein>
<feature type="domain" description="NarX-like N-terminal" evidence="5">
    <location>
        <begin position="6"/>
        <end position="111"/>
    </location>
</feature>
<dbReference type="InterPro" id="IPR042295">
    <property type="entry name" value="NarX-like_N_sf"/>
</dbReference>
<evidence type="ECO:0000256" key="3">
    <source>
        <dbReference type="ARBA" id="ARBA00022989"/>
    </source>
</evidence>
<feature type="domain" description="NarX-like N-terminal" evidence="5">
    <location>
        <begin position="144"/>
        <end position="232"/>
    </location>
</feature>
<sequence>FTAYAASHQNMATQINLAGKQRMLTQKMSKEILLITKSIDADANKQNLKKTAELFDKTLTGLFNGDAKLGLVKTENAIILEKLEVVKALWKSFQKNVNAVLGGDTSSAILEKIVQQNVPLLEKMNEAVQAYENASGSKITPELAKTINKAGKQRMLTQKMTKELLLVANGIAVEDNKANLAKTVSAFEKALNELIASTKDKAILAQLAKVKNLWAEYKPILDKVDTSTEALNKATKLNLPLLKEE</sequence>
<keyword evidence="2" id="KW-0812">Transmembrane</keyword>
<dbReference type="InterPro" id="IPR029095">
    <property type="entry name" value="NarX-like_N"/>
</dbReference>
<comment type="caution">
    <text evidence="6">The sequence shown here is derived from an EMBL/GenBank/DDBJ whole genome shotgun (WGS) entry which is preliminary data.</text>
</comment>
<gene>
    <name evidence="6" type="ORF">QUF54_09770</name>
</gene>
<evidence type="ECO:0000256" key="2">
    <source>
        <dbReference type="ARBA" id="ARBA00022692"/>
    </source>
</evidence>
<name>A0ABT7VVM3_9GAMM</name>
<comment type="subcellular location">
    <subcellularLocation>
        <location evidence="1">Membrane</location>
        <topology evidence="1">Multi-pass membrane protein</topology>
    </subcellularLocation>
</comment>
<keyword evidence="3" id="KW-1133">Transmembrane helix</keyword>
<organism evidence="6 7">
    <name type="scientific">Candidatus Marithioploca araucensis</name>
    <dbReference type="NCBI Taxonomy" id="70273"/>
    <lineage>
        <taxon>Bacteria</taxon>
        <taxon>Pseudomonadati</taxon>
        <taxon>Pseudomonadota</taxon>
        <taxon>Gammaproteobacteria</taxon>
        <taxon>Thiotrichales</taxon>
        <taxon>Thiotrichaceae</taxon>
        <taxon>Candidatus Marithioploca</taxon>
    </lineage>
</organism>